<feature type="compositionally biased region" description="Low complexity" evidence="1">
    <location>
        <begin position="148"/>
        <end position="193"/>
    </location>
</feature>
<proteinExistence type="predicted"/>
<evidence type="ECO:0000313" key="2">
    <source>
        <dbReference type="EMBL" id="CAF4040632.1"/>
    </source>
</evidence>
<sequence length="373" mass="40720">MSSTDPIRVIHSSKSNLELIHSANTVNYRSTPTIKLSHISSARYRPRVTRIRRTRRQPIHYENSWKQGISQLKKIPRSLSSPYHRRITPISQRELVPVDAFMNFDGQTTKPKHKWMNSIKRISIPTFIRNSNILRELSESNGKKDESTTSTTSTSTTTTTSTSTTSSTSTSSTSTTSSTSSTTSTTTSTSATTSTASTTTTITVLTTTTIVGTVSVPHLFSTSGTTPSYWNEYSFNFVAATTAPILIFSFTTNLNSNYFLDAVSVTLITLPSVQLLENPSFENSTTKATDWLVWCAYTCTGGAGAQVTWGTNCYLSIGNCFLVDCPDTGSGAIVYLGQSFSATIGSTYKIDFWLRMAYGGGSTSSTLFNAFVQ</sequence>
<evidence type="ECO:0000313" key="3">
    <source>
        <dbReference type="Proteomes" id="UP000681720"/>
    </source>
</evidence>
<dbReference type="EMBL" id="CAJOBJ010005736">
    <property type="protein sequence ID" value="CAF4040632.1"/>
    <property type="molecule type" value="Genomic_DNA"/>
</dbReference>
<reference evidence="2" key="1">
    <citation type="submission" date="2021-02" db="EMBL/GenBank/DDBJ databases">
        <authorList>
            <person name="Nowell W R."/>
        </authorList>
    </citation>
    <scope>NUCLEOTIDE SEQUENCE</scope>
</reference>
<comment type="caution">
    <text evidence="2">The sequence shown here is derived from an EMBL/GenBank/DDBJ whole genome shotgun (WGS) entry which is preliminary data.</text>
</comment>
<protein>
    <submittedName>
        <fullName evidence="2">Uncharacterized protein</fullName>
    </submittedName>
</protein>
<feature type="compositionally biased region" description="Basic and acidic residues" evidence="1">
    <location>
        <begin position="138"/>
        <end position="147"/>
    </location>
</feature>
<dbReference type="Proteomes" id="UP000681720">
    <property type="component" value="Unassembled WGS sequence"/>
</dbReference>
<accession>A0A8S2P902</accession>
<feature type="region of interest" description="Disordered" evidence="1">
    <location>
        <begin position="138"/>
        <end position="193"/>
    </location>
</feature>
<name>A0A8S2P902_9BILA</name>
<organism evidence="2 3">
    <name type="scientific">Rotaria magnacalcarata</name>
    <dbReference type="NCBI Taxonomy" id="392030"/>
    <lineage>
        <taxon>Eukaryota</taxon>
        <taxon>Metazoa</taxon>
        <taxon>Spiralia</taxon>
        <taxon>Gnathifera</taxon>
        <taxon>Rotifera</taxon>
        <taxon>Eurotatoria</taxon>
        <taxon>Bdelloidea</taxon>
        <taxon>Philodinida</taxon>
        <taxon>Philodinidae</taxon>
        <taxon>Rotaria</taxon>
    </lineage>
</organism>
<evidence type="ECO:0000256" key="1">
    <source>
        <dbReference type="SAM" id="MobiDB-lite"/>
    </source>
</evidence>
<dbReference type="Gene3D" id="2.60.120.260">
    <property type="entry name" value="Galactose-binding domain-like"/>
    <property type="match status" value="1"/>
</dbReference>
<dbReference type="AlphaFoldDB" id="A0A8S2P902"/>
<gene>
    <name evidence="2" type="ORF">GIL414_LOCUS13886</name>
</gene>